<name>B1G7V4_PARG4</name>
<evidence type="ECO:0000313" key="3">
    <source>
        <dbReference type="Proteomes" id="UP000005045"/>
    </source>
</evidence>
<dbReference type="Proteomes" id="UP000005045">
    <property type="component" value="Unassembled WGS sequence"/>
</dbReference>
<comment type="caution">
    <text evidence="2">The sequence shown here is derived from an EMBL/GenBank/DDBJ whole genome shotgun (WGS) entry which is preliminary data.</text>
</comment>
<keyword evidence="3" id="KW-1185">Reference proteome</keyword>
<dbReference type="AlphaFoldDB" id="B1G7V4"/>
<evidence type="ECO:0000256" key="1">
    <source>
        <dbReference type="SAM" id="MobiDB-lite"/>
    </source>
</evidence>
<gene>
    <name evidence="2" type="ORF">BgramDRAFT_5448</name>
</gene>
<protein>
    <submittedName>
        <fullName evidence="2">Uncharacterized protein</fullName>
    </submittedName>
</protein>
<organism evidence="2 3">
    <name type="scientific">Paraburkholderia graminis (strain ATCC 700544 / DSM 17151 / LMG 18924 / NCIMB 13744 / C4D1M)</name>
    <dbReference type="NCBI Taxonomy" id="396598"/>
    <lineage>
        <taxon>Bacteria</taxon>
        <taxon>Pseudomonadati</taxon>
        <taxon>Pseudomonadota</taxon>
        <taxon>Betaproteobacteria</taxon>
        <taxon>Burkholderiales</taxon>
        <taxon>Burkholderiaceae</taxon>
        <taxon>Paraburkholderia</taxon>
    </lineage>
</organism>
<proteinExistence type="predicted"/>
<sequence>MWAILSDWRGLAQSAERHKTHQTHQTHADVPCCPVKPGRMANGPAALPRKGADPV</sequence>
<accession>B1G7V4</accession>
<evidence type="ECO:0000313" key="2">
    <source>
        <dbReference type="EMBL" id="EDT07867.1"/>
    </source>
</evidence>
<feature type="region of interest" description="Disordered" evidence="1">
    <location>
        <begin position="15"/>
        <end position="55"/>
    </location>
</feature>
<dbReference type="EMBL" id="ABLD01000023">
    <property type="protein sequence ID" value="EDT07867.1"/>
    <property type="molecule type" value="Genomic_DNA"/>
</dbReference>
<reference evidence="2 3" key="1">
    <citation type="submission" date="2008-03" db="EMBL/GenBank/DDBJ databases">
        <title>Sequencing of the draft genome and assembly of Burkholderia graminis C4D1M.</title>
        <authorList>
            <consortium name="US DOE Joint Genome Institute (JGI-PGF)"/>
            <person name="Copeland A."/>
            <person name="Lucas S."/>
            <person name="Lapidus A."/>
            <person name="Glavina del Rio T."/>
            <person name="Dalin E."/>
            <person name="Tice H."/>
            <person name="Bruce D."/>
            <person name="Goodwin L."/>
            <person name="Pitluck S."/>
            <person name="Larimer F."/>
            <person name="Land M.L."/>
            <person name="Hauser L."/>
            <person name="Tiedje J."/>
            <person name="Richardson P."/>
        </authorList>
    </citation>
    <scope>NUCLEOTIDE SEQUENCE [LARGE SCALE GENOMIC DNA]</scope>
    <source>
        <strain evidence="3">ATCC 700544 / DSM 17151 / LMG 18924 / NCIMB 13744 / C4D1M</strain>
    </source>
</reference>